<dbReference type="Proteomes" id="UP000019141">
    <property type="component" value="Unassembled WGS sequence"/>
</dbReference>
<dbReference type="EMBL" id="AZHW01000162">
    <property type="protein sequence ID" value="ETX02268.1"/>
    <property type="molecule type" value="Genomic_DNA"/>
</dbReference>
<evidence type="ECO:0008006" key="5">
    <source>
        <dbReference type="Google" id="ProtNLM"/>
    </source>
</evidence>
<comment type="caution">
    <text evidence="3">The sequence shown here is derived from an EMBL/GenBank/DDBJ whole genome shotgun (WGS) entry which is preliminary data.</text>
</comment>
<dbReference type="InterPro" id="IPR014748">
    <property type="entry name" value="Enoyl-CoA_hydra_C"/>
</dbReference>
<accession>W4LWJ7</accession>
<dbReference type="HOGENOM" id="CLU_009834_20_1_7"/>
<sequence>DMRVVAANARLGQPEIKLGLFPGAGGTQRLPRLVGAGRALELMYIGEPVGAEEAYRIGLANRVTPEGEALSEARELAGNISGMAGVALRYIQQAVNRGMSTSLDEGLRIEADLFAKIFQTEDIREGVDAFINKRAPNFKHR</sequence>
<dbReference type="Gene3D" id="1.10.12.10">
    <property type="entry name" value="Lyase 2-enoyl-coa Hydratase, Chain A, domain 2"/>
    <property type="match status" value="1"/>
</dbReference>
<dbReference type="GO" id="GO:0016836">
    <property type="term" value="F:hydro-lyase activity"/>
    <property type="evidence" value="ECO:0007669"/>
    <property type="project" value="UniProtKB-ARBA"/>
</dbReference>
<comment type="similarity">
    <text evidence="1">Belongs to the enoyl-CoA hydratase/isomerase family.</text>
</comment>
<keyword evidence="2" id="KW-0456">Lyase</keyword>
<gene>
    <name evidence="3" type="ORF">ETSY1_04235</name>
</gene>
<keyword evidence="4" id="KW-1185">Reference proteome</keyword>
<dbReference type="SUPFAM" id="SSF52096">
    <property type="entry name" value="ClpP/crotonase"/>
    <property type="match status" value="1"/>
</dbReference>
<dbReference type="Pfam" id="PF00378">
    <property type="entry name" value="ECH_1"/>
    <property type="match status" value="1"/>
</dbReference>
<organism evidence="3 4">
    <name type="scientific">Entotheonella factor</name>
    <dbReference type="NCBI Taxonomy" id="1429438"/>
    <lineage>
        <taxon>Bacteria</taxon>
        <taxon>Pseudomonadati</taxon>
        <taxon>Nitrospinota/Tectimicrobiota group</taxon>
        <taxon>Candidatus Tectimicrobiota</taxon>
        <taxon>Candidatus Entotheonellia</taxon>
        <taxon>Candidatus Entotheonellales</taxon>
        <taxon>Candidatus Entotheonellaceae</taxon>
        <taxon>Candidatus Entotheonella</taxon>
    </lineage>
</organism>
<dbReference type="GO" id="GO:0006635">
    <property type="term" value="P:fatty acid beta-oxidation"/>
    <property type="evidence" value="ECO:0007669"/>
    <property type="project" value="TreeGrafter"/>
</dbReference>
<reference evidence="3 4" key="1">
    <citation type="journal article" date="2014" name="Nature">
        <title>An environmental bacterial taxon with a large and distinct metabolic repertoire.</title>
        <authorList>
            <person name="Wilson M.C."/>
            <person name="Mori T."/>
            <person name="Ruckert C."/>
            <person name="Uria A.R."/>
            <person name="Helf M.J."/>
            <person name="Takada K."/>
            <person name="Gernert C."/>
            <person name="Steffens U.A."/>
            <person name="Heycke N."/>
            <person name="Schmitt S."/>
            <person name="Rinke C."/>
            <person name="Helfrich E.J."/>
            <person name="Brachmann A.O."/>
            <person name="Gurgui C."/>
            <person name="Wakimoto T."/>
            <person name="Kracht M."/>
            <person name="Crusemann M."/>
            <person name="Hentschel U."/>
            <person name="Abe I."/>
            <person name="Matsunaga S."/>
            <person name="Kalinowski J."/>
            <person name="Takeyama H."/>
            <person name="Piel J."/>
        </authorList>
    </citation>
    <scope>NUCLEOTIDE SEQUENCE [LARGE SCALE GENOMIC DNA]</scope>
    <source>
        <strain evidence="4">TSY1</strain>
    </source>
</reference>
<evidence type="ECO:0000256" key="2">
    <source>
        <dbReference type="ARBA" id="ARBA00023239"/>
    </source>
</evidence>
<dbReference type="Gene3D" id="3.90.226.10">
    <property type="entry name" value="2-enoyl-CoA Hydratase, Chain A, domain 1"/>
    <property type="match status" value="1"/>
</dbReference>
<evidence type="ECO:0000313" key="3">
    <source>
        <dbReference type="EMBL" id="ETX02268.1"/>
    </source>
</evidence>
<feature type="non-terminal residue" evidence="3">
    <location>
        <position position="1"/>
    </location>
</feature>
<name>W4LWJ7_ENTF1</name>
<protein>
    <recommendedName>
        <fullName evidence="5">Enoyl-CoA hydratase</fullName>
    </recommendedName>
</protein>
<dbReference type="FunFam" id="1.10.12.10:FF:000001">
    <property type="entry name" value="Probable enoyl-CoA hydratase, mitochondrial"/>
    <property type="match status" value="1"/>
</dbReference>
<proteinExistence type="inferred from homology"/>
<dbReference type="PANTHER" id="PTHR11941:SF54">
    <property type="entry name" value="ENOYL-COA HYDRATASE, MITOCHONDRIAL"/>
    <property type="match status" value="1"/>
</dbReference>
<evidence type="ECO:0000313" key="4">
    <source>
        <dbReference type="Proteomes" id="UP000019141"/>
    </source>
</evidence>
<dbReference type="CDD" id="cd06558">
    <property type="entry name" value="crotonase-like"/>
    <property type="match status" value="1"/>
</dbReference>
<dbReference type="InterPro" id="IPR001753">
    <property type="entry name" value="Enoyl-CoA_hydra/iso"/>
</dbReference>
<dbReference type="PANTHER" id="PTHR11941">
    <property type="entry name" value="ENOYL-COA HYDRATASE-RELATED"/>
    <property type="match status" value="1"/>
</dbReference>
<evidence type="ECO:0000256" key="1">
    <source>
        <dbReference type="ARBA" id="ARBA00005254"/>
    </source>
</evidence>
<dbReference type="InterPro" id="IPR029045">
    <property type="entry name" value="ClpP/crotonase-like_dom_sf"/>
</dbReference>
<dbReference type="AlphaFoldDB" id="W4LWJ7"/>